<dbReference type="PROSITE" id="PS01209">
    <property type="entry name" value="LDLRA_1"/>
    <property type="match status" value="1"/>
</dbReference>
<evidence type="ECO:0000256" key="2">
    <source>
        <dbReference type="ARBA" id="ARBA00023157"/>
    </source>
</evidence>
<dbReference type="EMBL" id="CAXKWB010032709">
    <property type="protein sequence ID" value="CAL4141747.1"/>
    <property type="molecule type" value="Genomic_DNA"/>
</dbReference>
<dbReference type="InterPro" id="IPR000082">
    <property type="entry name" value="SEA_dom"/>
</dbReference>
<dbReference type="InterPro" id="IPR036364">
    <property type="entry name" value="SEA_dom_sf"/>
</dbReference>
<dbReference type="SMART" id="SM00192">
    <property type="entry name" value="LDLa"/>
    <property type="match status" value="1"/>
</dbReference>
<evidence type="ECO:0000256" key="1">
    <source>
        <dbReference type="ARBA" id="ARBA00022536"/>
    </source>
</evidence>
<feature type="disulfide bond" evidence="3">
    <location>
        <begin position="784"/>
        <end position="799"/>
    </location>
</feature>
<sequence>MNMATPHAEASQTLPPRGANVKSVASKMHNGRIIGVIGTLSNGGTMYANDHSVFPQNLADLARVQQTNFSQHKQPKYTCEAPQAYEHIYQCPVHHQRDQYDQKIHTEHGQRHIDPGGTLAYREIEIDHKNYTLEKSRYDKKKQTDCQHIPTDNNLNYHLLTRKKPRLDHSVSSDQIIELGNHHVVSKENKLYIRGTELEMQDQLEDQGENGFQDTSLANQTMEHKNYLDSTLDQHSGYHYSSSDYSSTEPIYAQPQLCTGRHCVHTPTNNCNNKIGSLRALGSYGGTPAAFLVRSDSYGHSTLSSTLPTVSAHLTHNYSTHSGPVTTQSIQSLRATVTRLSKRGSSNTPTNHKRKSLFRAWKVKFLQGENCCEKECLLLAALVFLIILVFGIIATVLYLAIAGDLSSLIGSSPRLIEMAETGSNLVEGRFSITNQNFQPAFAERLSSPYRSIVKSIENELDILFSGSVWSREYNHSQVNSLLPLESSVAASGLLVQVQFFLNSEDVAAAQKLGSAFLRGLDNRHGHDWLGPYAINITSIRFSEVLMGTTTMSSTTSSIVPESFESQQDSAFNYQSTPYLNVGWGSWGPWSTCSPCSPQFDQIRTRQCRLNAGHGLLISNIEPCLAQETDAHAGESDGDYDEEIETRPCQCHQHDQDRDVITSTPLTTITTAASSPKSVTDTTTSTTTTIPTAMMMDKNPPGSLYHCKFCSIDKVCVALEGETHPTCREPLDASDPTGCGGLCVMDSEVCQALGSRAFNCHSASQCLHDEWRCDDGLCIPHIKRCDGHMNCYDRSDEQHCGDISSPSSISSTGRWQISGMGQMNPAVALDVAANPTHSNAGVLDLSHHSPFVIGGSRVTVPVMNRTAIGLSSLSHRERELLS</sequence>
<keyword evidence="2 3" id="KW-1015">Disulfide bond</keyword>
<dbReference type="CDD" id="cd00112">
    <property type="entry name" value="LDLa"/>
    <property type="match status" value="1"/>
</dbReference>
<dbReference type="Pfam" id="PF01390">
    <property type="entry name" value="SEA"/>
    <property type="match status" value="1"/>
</dbReference>
<dbReference type="InterPro" id="IPR036055">
    <property type="entry name" value="LDL_receptor-like_sf"/>
</dbReference>
<dbReference type="Gene3D" id="4.10.400.10">
    <property type="entry name" value="Low-density Lipoprotein Receptor"/>
    <property type="match status" value="1"/>
</dbReference>
<protein>
    <recommendedName>
        <fullName evidence="6">SEA domain-containing protein</fullName>
    </recommendedName>
</protein>
<organism evidence="7 8">
    <name type="scientific">Meganyctiphanes norvegica</name>
    <name type="common">Northern krill</name>
    <name type="synonym">Thysanopoda norvegica</name>
    <dbReference type="NCBI Taxonomy" id="48144"/>
    <lineage>
        <taxon>Eukaryota</taxon>
        <taxon>Metazoa</taxon>
        <taxon>Ecdysozoa</taxon>
        <taxon>Arthropoda</taxon>
        <taxon>Crustacea</taxon>
        <taxon>Multicrustacea</taxon>
        <taxon>Malacostraca</taxon>
        <taxon>Eumalacostraca</taxon>
        <taxon>Eucarida</taxon>
        <taxon>Euphausiacea</taxon>
        <taxon>Euphausiidae</taxon>
        <taxon>Meganyctiphanes</taxon>
    </lineage>
</organism>
<reference evidence="7 8" key="1">
    <citation type="submission" date="2024-05" db="EMBL/GenBank/DDBJ databases">
        <authorList>
            <person name="Wallberg A."/>
        </authorList>
    </citation>
    <scope>NUCLEOTIDE SEQUENCE [LARGE SCALE GENOMIC DNA]</scope>
</reference>
<dbReference type="SUPFAM" id="SSF82671">
    <property type="entry name" value="SEA domain"/>
    <property type="match status" value="1"/>
</dbReference>
<dbReference type="PROSITE" id="PS50024">
    <property type="entry name" value="SEA"/>
    <property type="match status" value="1"/>
</dbReference>
<evidence type="ECO:0000256" key="3">
    <source>
        <dbReference type="PROSITE-ProRule" id="PRU00124"/>
    </source>
</evidence>
<dbReference type="InterPro" id="IPR000884">
    <property type="entry name" value="TSP1_rpt"/>
</dbReference>
<keyword evidence="8" id="KW-1185">Reference proteome</keyword>
<dbReference type="Pfam" id="PF00057">
    <property type="entry name" value="Ldl_recept_a"/>
    <property type="match status" value="1"/>
</dbReference>
<dbReference type="SUPFAM" id="SSF57424">
    <property type="entry name" value="LDL receptor-like module"/>
    <property type="match status" value="1"/>
</dbReference>
<keyword evidence="1" id="KW-0245">EGF-like domain</keyword>
<dbReference type="AlphaFoldDB" id="A0AAV2RWS2"/>
<dbReference type="SUPFAM" id="SSF82895">
    <property type="entry name" value="TSP-1 type 1 repeat"/>
    <property type="match status" value="1"/>
</dbReference>
<dbReference type="PROSITE" id="PS50092">
    <property type="entry name" value="TSP1"/>
    <property type="match status" value="1"/>
</dbReference>
<dbReference type="InterPro" id="IPR036383">
    <property type="entry name" value="TSP1_rpt_sf"/>
</dbReference>
<gene>
    <name evidence="7" type="ORF">MNOR_LOCUS28918</name>
</gene>
<dbReference type="Proteomes" id="UP001497623">
    <property type="component" value="Unassembled WGS sequence"/>
</dbReference>
<dbReference type="PROSITE" id="PS50068">
    <property type="entry name" value="LDLRA_2"/>
    <property type="match status" value="1"/>
</dbReference>
<feature type="transmembrane region" description="Helical" evidence="5">
    <location>
        <begin position="377"/>
        <end position="401"/>
    </location>
</feature>
<evidence type="ECO:0000256" key="4">
    <source>
        <dbReference type="SAM" id="MobiDB-lite"/>
    </source>
</evidence>
<evidence type="ECO:0000259" key="6">
    <source>
        <dbReference type="PROSITE" id="PS50024"/>
    </source>
</evidence>
<feature type="disulfide bond" evidence="3">
    <location>
        <begin position="772"/>
        <end position="790"/>
    </location>
</feature>
<feature type="disulfide bond" evidence="3">
    <location>
        <begin position="765"/>
        <end position="777"/>
    </location>
</feature>
<keyword evidence="5" id="KW-1133">Transmembrane helix</keyword>
<keyword evidence="5" id="KW-0472">Membrane</keyword>
<accession>A0AAV2RWS2</accession>
<feature type="domain" description="SEA" evidence="6">
    <location>
        <begin position="422"/>
        <end position="546"/>
    </location>
</feature>
<evidence type="ECO:0000313" key="8">
    <source>
        <dbReference type="Proteomes" id="UP001497623"/>
    </source>
</evidence>
<evidence type="ECO:0000256" key="5">
    <source>
        <dbReference type="SAM" id="Phobius"/>
    </source>
</evidence>
<evidence type="ECO:0000313" key="7">
    <source>
        <dbReference type="EMBL" id="CAL4141747.1"/>
    </source>
</evidence>
<dbReference type="InterPro" id="IPR023415">
    <property type="entry name" value="LDLR_class-A_CS"/>
</dbReference>
<dbReference type="Gene3D" id="3.30.70.960">
    <property type="entry name" value="SEA domain"/>
    <property type="match status" value="1"/>
</dbReference>
<name>A0AAV2RWS2_MEGNR</name>
<dbReference type="InterPro" id="IPR002172">
    <property type="entry name" value="LDrepeatLR_classA_rpt"/>
</dbReference>
<proteinExistence type="predicted"/>
<keyword evidence="5" id="KW-0812">Transmembrane</keyword>
<comment type="caution">
    <text evidence="7">The sequence shown here is derived from an EMBL/GenBank/DDBJ whole genome shotgun (WGS) entry which is preliminary data.</text>
</comment>
<feature type="region of interest" description="Disordered" evidence="4">
    <location>
        <begin position="1"/>
        <end position="22"/>
    </location>
</feature>